<protein>
    <submittedName>
        <fullName evidence="1">Copper chaperone PCu(A)C</fullName>
    </submittedName>
</protein>
<accession>A0A3A6TX52</accession>
<sequence length="158" mass="17815">MTLLSVFKYSLKLLIVASFTFQVWANDLHLIEGHVRAMPATVPNTAAYFTLENHGAAIRLVAAETPVAKEAQLHTLLEENGIIKMRRVESYDIAEHGKLTLSQSGNHIMIIGLKKPLQLDQKIPLTLTFSDNSSMTIELLVKKMAMPHDHKHEHKHHH</sequence>
<proteinExistence type="predicted"/>
<reference evidence="1 2" key="1">
    <citation type="submission" date="2018-09" db="EMBL/GenBank/DDBJ databases">
        <title>Phylogeny of the Shewanellaceae, and recommendation for two new genera, Pseudoshewanella and Parashewanella.</title>
        <authorList>
            <person name="Wang G."/>
        </authorList>
    </citation>
    <scope>NUCLEOTIDE SEQUENCE [LARGE SCALE GENOMIC DNA]</scope>
    <source>
        <strain evidence="1 2">KCTC 22492</strain>
    </source>
</reference>
<dbReference type="PANTHER" id="PTHR36302">
    <property type="entry name" value="BLR7088 PROTEIN"/>
    <property type="match status" value="1"/>
</dbReference>
<gene>
    <name evidence="1" type="ORF">D5R81_08135</name>
</gene>
<dbReference type="EMBL" id="QYYH01000040">
    <property type="protein sequence ID" value="RJY17470.1"/>
    <property type="molecule type" value="Genomic_DNA"/>
</dbReference>
<name>A0A3A6TX52_9GAMM</name>
<dbReference type="Proteomes" id="UP000273022">
    <property type="component" value="Unassembled WGS sequence"/>
</dbReference>
<dbReference type="PANTHER" id="PTHR36302:SF1">
    <property type="entry name" value="COPPER CHAPERONE PCU(A)C"/>
    <property type="match status" value="1"/>
</dbReference>
<dbReference type="RefSeq" id="WP_121853157.1">
    <property type="nucleotide sequence ID" value="NZ_CP037952.1"/>
</dbReference>
<dbReference type="Pfam" id="PF04314">
    <property type="entry name" value="PCuAC"/>
    <property type="match status" value="1"/>
</dbReference>
<comment type="caution">
    <text evidence="1">The sequence shown here is derived from an EMBL/GenBank/DDBJ whole genome shotgun (WGS) entry which is preliminary data.</text>
</comment>
<dbReference type="InterPro" id="IPR036182">
    <property type="entry name" value="PCuAC_sf"/>
</dbReference>
<dbReference type="InterPro" id="IPR007410">
    <property type="entry name" value="LpqE-like"/>
</dbReference>
<evidence type="ECO:0000313" key="1">
    <source>
        <dbReference type="EMBL" id="RJY17470.1"/>
    </source>
</evidence>
<dbReference type="OrthoDB" id="9796962at2"/>
<organism evidence="1 2">
    <name type="scientific">Parashewanella spongiae</name>
    <dbReference type="NCBI Taxonomy" id="342950"/>
    <lineage>
        <taxon>Bacteria</taxon>
        <taxon>Pseudomonadati</taxon>
        <taxon>Pseudomonadota</taxon>
        <taxon>Gammaproteobacteria</taxon>
        <taxon>Alteromonadales</taxon>
        <taxon>Shewanellaceae</taxon>
        <taxon>Parashewanella</taxon>
    </lineage>
</organism>
<keyword evidence="2" id="KW-1185">Reference proteome</keyword>
<evidence type="ECO:0000313" key="2">
    <source>
        <dbReference type="Proteomes" id="UP000273022"/>
    </source>
</evidence>
<dbReference type="InterPro" id="IPR058248">
    <property type="entry name" value="Lxx211020-like"/>
</dbReference>
<dbReference type="Gene3D" id="2.60.40.1890">
    <property type="entry name" value="PCu(A)C copper chaperone"/>
    <property type="match status" value="1"/>
</dbReference>
<dbReference type="SUPFAM" id="SSF110087">
    <property type="entry name" value="DR1885-like metal-binding protein"/>
    <property type="match status" value="1"/>
</dbReference>
<dbReference type="AlphaFoldDB" id="A0A3A6TX52"/>